<evidence type="ECO:0000256" key="3">
    <source>
        <dbReference type="ARBA" id="ARBA00023002"/>
    </source>
</evidence>
<evidence type="ECO:0000313" key="12">
    <source>
        <dbReference type="Proteomes" id="UP000181962"/>
    </source>
</evidence>
<dbReference type="Pfam" id="PF02627">
    <property type="entry name" value="CMD"/>
    <property type="match status" value="1"/>
</dbReference>
<dbReference type="GO" id="GO:0051920">
    <property type="term" value="F:peroxiredoxin activity"/>
    <property type="evidence" value="ECO:0007669"/>
    <property type="project" value="InterPro"/>
</dbReference>
<dbReference type="InterPro" id="IPR029032">
    <property type="entry name" value="AhpD-like"/>
</dbReference>
<dbReference type="InterPro" id="IPR003779">
    <property type="entry name" value="CMD-like"/>
</dbReference>
<protein>
    <recommendedName>
        <fullName evidence="6">Alkyl hydroperoxide reductase AhpD</fullName>
        <ecNumber evidence="6">1.11.1.28</ecNumber>
    </recommendedName>
    <alternativeName>
        <fullName evidence="6">Alkylhydroperoxidase AhpD</fullName>
    </alternativeName>
</protein>
<dbReference type="HAMAP" id="MF_01676">
    <property type="entry name" value="AhpD"/>
    <property type="match status" value="1"/>
</dbReference>
<dbReference type="InterPro" id="IPR004675">
    <property type="entry name" value="AhpD_core"/>
</dbReference>
<dbReference type="OrthoDB" id="9801997at2"/>
<dbReference type="EMBL" id="CP017637">
    <property type="protein sequence ID" value="APG15233.1"/>
    <property type="molecule type" value="Genomic_DNA"/>
</dbReference>
<evidence type="ECO:0000256" key="1">
    <source>
        <dbReference type="ARBA" id="ARBA00022559"/>
    </source>
</evidence>
<dbReference type="Proteomes" id="UP000030377">
    <property type="component" value="Unassembled WGS sequence"/>
</dbReference>
<dbReference type="GO" id="GO:0015036">
    <property type="term" value="F:disulfide oxidoreductase activity"/>
    <property type="evidence" value="ECO:0007669"/>
    <property type="project" value="TreeGrafter"/>
</dbReference>
<feature type="active site" description="Cysteine sulfenic acid (-SOH) intermediate" evidence="6">
    <location>
        <position position="135"/>
    </location>
</feature>
<dbReference type="RefSeq" id="WP_011084585.1">
    <property type="nucleotide sequence ID" value="NZ_BJNK01000065.1"/>
</dbReference>
<dbReference type="EC" id="1.11.1.28" evidence="6"/>
<evidence type="ECO:0000256" key="2">
    <source>
        <dbReference type="ARBA" id="ARBA00022862"/>
    </source>
</evidence>
<evidence type="ECO:0000256" key="6">
    <source>
        <dbReference type="HAMAP-Rule" id="MF_01676"/>
    </source>
</evidence>
<sequence>MSPIEQIYDKIPDFAKDVRINLTSLMADETLSPRRKYGVLVASAVATRNSALIAAVESAASGVMTSVAIAAAKAAASVVVMNNVYYRFVHLASNPEYKTMPPRLRMDVIGNPGVDKSDFELWSLAVSSINGCGICIDAHERTLRAAGVNSETIQTAVRFAAITQSVAIALEAAGPASPQAGD</sequence>
<dbReference type="GO" id="GO:0045454">
    <property type="term" value="P:cell redox homeostasis"/>
    <property type="evidence" value="ECO:0007669"/>
    <property type="project" value="TreeGrafter"/>
</dbReference>
<dbReference type="AlphaFoldDB" id="A0A0A3XFA4"/>
<feature type="active site" description="Proton donor" evidence="6">
    <location>
        <position position="132"/>
    </location>
</feature>
<reference evidence="9 11" key="1">
    <citation type="submission" date="2014-09" db="EMBL/GenBank/DDBJ databases">
        <title>Draft genome of Bradyrhizobium japonicum Is-34.</title>
        <authorList>
            <person name="Tsurumaru H."/>
            <person name="Yamakawa T."/>
            <person name="Hashimoto S."/>
            <person name="Okizaki K."/>
            <person name="Kanesaki Y."/>
            <person name="Yoshikawa H."/>
            <person name="Yajima S."/>
        </authorList>
    </citation>
    <scope>NUCLEOTIDE SEQUENCE [LARGE SCALE GENOMIC DNA]</scope>
    <source>
        <strain evidence="9 11">Is-34</strain>
    </source>
</reference>
<gene>
    <name evidence="6" type="primary">ahpD</name>
    <name evidence="10" type="ORF">ABIF63_009151</name>
    <name evidence="8" type="ORF">BKD09_43735</name>
    <name evidence="9" type="ORF">MA20_46655</name>
</gene>
<feature type="disulfide bond" description="Interchain (with AhpC); in linked form" evidence="6">
    <location>
        <position position="135"/>
    </location>
</feature>
<comment type="similarity">
    <text evidence="6">Belongs to the AhpD family.</text>
</comment>
<dbReference type="Proteomes" id="UP000181962">
    <property type="component" value="Chromosome"/>
</dbReference>
<dbReference type="PANTHER" id="PTHR33930:SF7">
    <property type="entry name" value="ALKYL HYDROPEROXIDE REDUCTASE AHPD"/>
    <property type="match status" value="1"/>
</dbReference>
<dbReference type="NCBIfam" id="TIGR00777">
    <property type="entry name" value="ahpD"/>
    <property type="match status" value="1"/>
</dbReference>
<dbReference type="Gene3D" id="1.20.1290.10">
    <property type="entry name" value="AhpD-like"/>
    <property type="match status" value="1"/>
</dbReference>
<dbReference type="PATRIC" id="fig|375.37.peg.8723"/>
<dbReference type="EMBL" id="JBEPTQ010000002">
    <property type="protein sequence ID" value="MET4725045.1"/>
    <property type="molecule type" value="Genomic_DNA"/>
</dbReference>
<dbReference type="EMBL" id="JRPN01000070">
    <property type="protein sequence ID" value="KGT73082.1"/>
    <property type="molecule type" value="Genomic_DNA"/>
</dbReference>
<evidence type="ECO:0000313" key="11">
    <source>
        <dbReference type="Proteomes" id="UP000030377"/>
    </source>
</evidence>
<dbReference type="GeneID" id="92969943"/>
<organism evidence="9 11">
    <name type="scientific">Bradyrhizobium japonicum</name>
    <dbReference type="NCBI Taxonomy" id="375"/>
    <lineage>
        <taxon>Bacteria</taxon>
        <taxon>Pseudomonadati</taxon>
        <taxon>Pseudomonadota</taxon>
        <taxon>Alphaproteobacteria</taxon>
        <taxon>Hyphomicrobiales</taxon>
        <taxon>Nitrobacteraceae</taxon>
        <taxon>Bradyrhizobium</taxon>
    </lineage>
</organism>
<evidence type="ECO:0000313" key="8">
    <source>
        <dbReference type="EMBL" id="APG15233.1"/>
    </source>
</evidence>
<evidence type="ECO:0000259" key="7">
    <source>
        <dbReference type="Pfam" id="PF02627"/>
    </source>
</evidence>
<comment type="catalytic activity">
    <reaction evidence="6">
        <text>N(6)-[(R)-dihydrolipoyl]-L-lysyl-[lipoyl-carrier protein] + a hydroperoxide = N(6)-[(R)-lipoyl]-L-lysyl-[lipoyl-carrier protein] + an alcohol + H2O</text>
        <dbReference type="Rhea" id="RHEA:62636"/>
        <dbReference type="Rhea" id="RHEA-COMP:10502"/>
        <dbReference type="Rhea" id="RHEA-COMP:16355"/>
        <dbReference type="ChEBI" id="CHEBI:15377"/>
        <dbReference type="ChEBI" id="CHEBI:30879"/>
        <dbReference type="ChEBI" id="CHEBI:35924"/>
        <dbReference type="ChEBI" id="CHEBI:83099"/>
        <dbReference type="ChEBI" id="CHEBI:83100"/>
        <dbReference type="EC" id="1.11.1.28"/>
    </reaction>
</comment>
<evidence type="ECO:0000256" key="4">
    <source>
        <dbReference type="ARBA" id="ARBA00023157"/>
    </source>
</evidence>
<keyword evidence="4 6" id="KW-1015">Disulfide bond</keyword>
<proteinExistence type="inferred from homology"/>
<dbReference type="InterPro" id="IPR004674">
    <property type="entry name" value="AhpD"/>
</dbReference>
<dbReference type="GO" id="GO:0006979">
    <property type="term" value="P:response to oxidative stress"/>
    <property type="evidence" value="ECO:0007669"/>
    <property type="project" value="InterPro"/>
</dbReference>
<comment type="function">
    <text evidence="6">Antioxidant protein with alkyl hydroperoxidase activity. Required for the reduction of the AhpC active site cysteine residues and for the regeneration of the AhpC enzyme activity.</text>
</comment>
<dbReference type="STRING" id="375.BKD09_RS43735"/>
<keyword evidence="3 6" id="KW-0560">Oxidoreductase</keyword>
<name>A0A0A3XFA4_BRAJP</name>
<reference evidence="10 13" key="3">
    <citation type="submission" date="2024-06" db="EMBL/GenBank/DDBJ databases">
        <title>Genomic Encyclopedia of Type Strains, Phase V (KMG-V): Genome sequencing to study the core and pangenomes of soil and plant-associated prokaryotes.</title>
        <authorList>
            <person name="Whitman W."/>
        </authorList>
    </citation>
    <scope>NUCLEOTIDE SEQUENCE [LARGE SCALE GENOMIC DNA]</scope>
    <source>
        <strain evidence="10 13">USDA 160</strain>
    </source>
</reference>
<dbReference type="SUPFAM" id="SSF69118">
    <property type="entry name" value="AhpD-like"/>
    <property type="match status" value="1"/>
</dbReference>
<feature type="disulfide bond" evidence="6">
    <location>
        <begin position="132"/>
        <end position="135"/>
    </location>
</feature>
<keyword evidence="2 6" id="KW-0049">Antioxidant</keyword>
<keyword evidence="5 6" id="KW-0676">Redox-active center</keyword>
<keyword evidence="1 6" id="KW-0575">Peroxidase</keyword>
<accession>A0A0A3XFA4</accession>
<keyword evidence="13" id="KW-1185">Reference proteome</keyword>
<dbReference type="SMR" id="A0A0A3XFA4"/>
<dbReference type="NCBIfam" id="TIGR00778">
    <property type="entry name" value="ahpD_dom"/>
    <property type="match status" value="1"/>
</dbReference>
<evidence type="ECO:0000313" key="13">
    <source>
        <dbReference type="Proteomes" id="UP001549291"/>
    </source>
</evidence>
<feature type="domain" description="Carboxymuconolactone decarboxylase-like" evidence="7">
    <location>
        <begin position="95"/>
        <end position="175"/>
    </location>
</feature>
<evidence type="ECO:0000313" key="9">
    <source>
        <dbReference type="EMBL" id="KGT73082.1"/>
    </source>
</evidence>
<reference evidence="8 12" key="2">
    <citation type="submission" date="2016-11" db="EMBL/GenBank/DDBJ databases">
        <title>Complete Genome Sequence of Bradyrhizobium sp. strain J5, an isolated from soybean nodule in Hokkaido.</title>
        <authorList>
            <person name="Kanehara K."/>
        </authorList>
    </citation>
    <scope>NUCLEOTIDE SEQUENCE [LARGE SCALE GENOMIC DNA]</scope>
    <source>
        <strain evidence="8 12">J5</strain>
    </source>
</reference>
<dbReference type="PANTHER" id="PTHR33930">
    <property type="entry name" value="ALKYL HYDROPEROXIDE REDUCTASE AHPD"/>
    <property type="match status" value="1"/>
</dbReference>
<evidence type="ECO:0000256" key="5">
    <source>
        <dbReference type="ARBA" id="ARBA00023284"/>
    </source>
</evidence>
<evidence type="ECO:0000313" key="10">
    <source>
        <dbReference type="EMBL" id="MET4725045.1"/>
    </source>
</evidence>
<dbReference type="GO" id="GO:0032843">
    <property type="term" value="F:hydroperoxide reductase activity"/>
    <property type="evidence" value="ECO:0007669"/>
    <property type="project" value="InterPro"/>
</dbReference>
<dbReference type="Proteomes" id="UP001549291">
    <property type="component" value="Unassembled WGS sequence"/>
</dbReference>
<dbReference type="KEGG" id="bjp:RN69_39070"/>